<organism evidence="1 2">
    <name type="scientific">Pelotomaculum propionicicum</name>
    <dbReference type="NCBI Taxonomy" id="258475"/>
    <lineage>
        <taxon>Bacteria</taxon>
        <taxon>Bacillati</taxon>
        <taxon>Bacillota</taxon>
        <taxon>Clostridia</taxon>
        <taxon>Eubacteriales</taxon>
        <taxon>Desulfotomaculaceae</taxon>
        <taxon>Pelotomaculum</taxon>
    </lineage>
</organism>
<evidence type="ECO:0000313" key="2">
    <source>
        <dbReference type="Proteomes" id="UP000297597"/>
    </source>
</evidence>
<dbReference type="RefSeq" id="WP_134215157.1">
    <property type="nucleotide sequence ID" value="NZ_QFFZ01000051.1"/>
</dbReference>
<reference evidence="1 2" key="1">
    <citation type="journal article" date="2018" name="Environ. Microbiol.">
        <title>Novel energy conservation strategies and behaviour of Pelotomaculum schinkii driving syntrophic propionate catabolism.</title>
        <authorList>
            <person name="Hidalgo-Ahumada C.A.P."/>
            <person name="Nobu M.K."/>
            <person name="Narihiro T."/>
            <person name="Tamaki H."/>
            <person name="Liu W.T."/>
            <person name="Kamagata Y."/>
            <person name="Stams A.J.M."/>
            <person name="Imachi H."/>
            <person name="Sousa D.Z."/>
        </authorList>
    </citation>
    <scope>NUCLEOTIDE SEQUENCE [LARGE SCALE GENOMIC DNA]</scope>
    <source>
        <strain evidence="1 2">MGP</strain>
    </source>
</reference>
<dbReference type="Pfam" id="PF08902">
    <property type="entry name" value="DUF1848"/>
    <property type="match status" value="1"/>
</dbReference>
<gene>
    <name evidence="1" type="ORF">Pmgp_03210</name>
</gene>
<comment type="caution">
    <text evidence="1">The sequence shown here is derived from an EMBL/GenBank/DDBJ whole genome shotgun (WGS) entry which is preliminary data.</text>
</comment>
<keyword evidence="2" id="KW-1185">Reference proteome</keyword>
<name>A0A4Y7RKR9_9FIRM</name>
<dbReference type="InterPro" id="IPR014998">
    <property type="entry name" value="DUF1848"/>
</dbReference>
<accession>A0A4Y7RKR9</accession>
<dbReference type="AlphaFoldDB" id="A0A4Y7RKR9"/>
<dbReference type="Proteomes" id="UP000297597">
    <property type="component" value="Unassembled WGS sequence"/>
</dbReference>
<evidence type="ECO:0000313" key="1">
    <source>
        <dbReference type="EMBL" id="TEB09340.1"/>
    </source>
</evidence>
<evidence type="ECO:0008006" key="3">
    <source>
        <dbReference type="Google" id="ProtNLM"/>
    </source>
</evidence>
<dbReference type="OrthoDB" id="9771212at2"/>
<proteinExistence type="predicted"/>
<protein>
    <recommendedName>
        <fullName evidence="3">DUF1848 domain-containing protein</fullName>
    </recommendedName>
</protein>
<sequence length="77" mass="9173">MIKRSAQSWSCRTDIPAFYTKWFIERIRAGYCTVFNPFNRNQVSYVSLKPEDVDVIVFWTKNAYRTLLGAIGFYKRH</sequence>
<dbReference type="EMBL" id="QFFZ01000051">
    <property type="protein sequence ID" value="TEB09340.1"/>
    <property type="molecule type" value="Genomic_DNA"/>
</dbReference>